<reference evidence="2" key="1">
    <citation type="submission" date="2021-04" db="EMBL/GenBank/DDBJ databases">
        <title>Draft genome sequence of StrPh-CL8, a phytoplasma strain causing strawberry phyllody in Chile.</title>
        <authorList>
            <person name="Cui W."/>
            <person name="Zamorano A."/>
            <person name="Fiore N."/>
        </authorList>
    </citation>
    <scope>NUCLEOTIDE SEQUENCE [LARGE SCALE GENOMIC DNA]</scope>
    <source>
        <strain evidence="2">StrPh-Cl</strain>
    </source>
</reference>
<evidence type="ECO:0000313" key="3">
    <source>
        <dbReference type="Proteomes" id="UP000811481"/>
    </source>
</evidence>
<sequence length="261" mass="30118">MVKLKNQFKTIYLCLIAFIGLLFLFNNHQVMAMDNLVNEINEEIETNLETNQENILNIQKFCALHEIGHAAVAYELSKIQSEFNLINLKTIELKINNEKNTEGGVNFSFDKSQYGYLFSLSVFFGGPEAEKRSTTPIEDFKYKGDDDEKDIENIAQYIIQRGWFLDDFYFATDSLEVRKNKIKNIAQTKTQEIIDKYEEFLSPLADELLEKQKMTKKDFLLSLQKLINQRNNSQEIVPKDITKTPLQNNIKASSGCGCNIL</sequence>
<name>A0ABS5K3V2_9MOLU</name>
<proteinExistence type="predicted"/>
<evidence type="ECO:0000259" key="1">
    <source>
        <dbReference type="Pfam" id="PF12113"/>
    </source>
</evidence>
<dbReference type="Gene3D" id="1.20.58.760">
    <property type="entry name" value="Peptidase M41"/>
    <property type="match status" value="1"/>
</dbReference>
<evidence type="ECO:0000313" key="2">
    <source>
        <dbReference type="EMBL" id="MBS2126582.1"/>
    </source>
</evidence>
<comment type="caution">
    <text evidence="2">The sequence shown here is derived from an EMBL/GenBank/DDBJ whole genome shotgun (WGS) entry which is preliminary data.</text>
</comment>
<dbReference type="InterPro" id="IPR021970">
    <property type="entry name" value="SVM_signal"/>
</dbReference>
<accession>A0ABS5K3V2</accession>
<keyword evidence="3" id="KW-1185">Reference proteome</keyword>
<feature type="domain" description="Sequence-variable mosaic (SVM) signal sequence" evidence="1">
    <location>
        <begin position="1"/>
        <end position="33"/>
    </location>
</feature>
<dbReference type="EMBL" id="JAGVRH010000015">
    <property type="protein sequence ID" value="MBS2126582.1"/>
    <property type="molecule type" value="Genomic_DNA"/>
</dbReference>
<dbReference type="SUPFAM" id="SSF140990">
    <property type="entry name" value="FtsH protease domain-like"/>
    <property type="match status" value="1"/>
</dbReference>
<gene>
    <name evidence="2" type="ORF">J8J04_02700</name>
</gene>
<dbReference type="Proteomes" id="UP000811481">
    <property type="component" value="Unassembled WGS sequence"/>
</dbReference>
<dbReference type="RefSeq" id="WP_212332077.1">
    <property type="nucleotide sequence ID" value="NZ_JAGVRH010000015.1"/>
</dbReference>
<dbReference type="Pfam" id="PF12113">
    <property type="entry name" value="SVM_signal"/>
    <property type="match status" value="1"/>
</dbReference>
<organism evidence="2 3">
    <name type="scientific">'Fragaria x ananassa' phyllody phytoplasma</name>
    <dbReference type="NCBI Taxonomy" id="2358428"/>
    <lineage>
        <taxon>Bacteria</taxon>
        <taxon>Bacillati</taxon>
        <taxon>Mycoplasmatota</taxon>
        <taxon>Mollicutes</taxon>
        <taxon>Acholeplasmatales</taxon>
        <taxon>Acholeplasmataceae</taxon>
        <taxon>Candidatus Phytoplasma</taxon>
        <taxon>16SrXIII (Mexican periwinkle virescence group)</taxon>
    </lineage>
</organism>
<dbReference type="InterPro" id="IPR037219">
    <property type="entry name" value="Peptidase_M41-like"/>
</dbReference>
<protein>
    <submittedName>
        <fullName evidence="2">SVM family protein</fullName>
    </submittedName>
</protein>